<evidence type="ECO:0000313" key="2">
    <source>
        <dbReference type="EMBL" id="KDR20888.1"/>
    </source>
</evidence>
<evidence type="ECO:0000256" key="1">
    <source>
        <dbReference type="SAM" id="MobiDB-lite"/>
    </source>
</evidence>
<name>A0A067RJX5_ZOONE</name>
<dbReference type="Proteomes" id="UP000027135">
    <property type="component" value="Unassembled WGS sequence"/>
</dbReference>
<feature type="compositionally biased region" description="Polar residues" evidence="1">
    <location>
        <begin position="33"/>
        <end position="42"/>
    </location>
</feature>
<sequence>MTNVFPTECFTELCKYHQQREDENEKKVGGGISNLQQGKSTSTQERKTRKETKKQK</sequence>
<reference evidence="2 3" key="1">
    <citation type="journal article" date="2014" name="Nat. Commun.">
        <title>Molecular traces of alternative social organization in a termite genome.</title>
        <authorList>
            <person name="Terrapon N."/>
            <person name="Li C."/>
            <person name="Robertson H.M."/>
            <person name="Ji L."/>
            <person name="Meng X."/>
            <person name="Booth W."/>
            <person name="Chen Z."/>
            <person name="Childers C.P."/>
            <person name="Glastad K.M."/>
            <person name="Gokhale K."/>
            <person name="Gowin J."/>
            <person name="Gronenberg W."/>
            <person name="Hermansen R.A."/>
            <person name="Hu H."/>
            <person name="Hunt B.G."/>
            <person name="Huylmans A.K."/>
            <person name="Khalil S.M."/>
            <person name="Mitchell R.D."/>
            <person name="Munoz-Torres M.C."/>
            <person name="Mustard J.A."/>
            <person name="Pan H."/>
            <person name="Reese J.T."/>
            <person name="Scharf M.E."/>
            <person name="Sun F."/>
            <person name="Vogel H."/>
            <person name="Xiao J."/>
            <person name="Yang W."/>
            <person name="Yang Z."/>
            <person name="Yang Z."/>
            <person name="Zhou J."/>
            <person name="Zhu J."/>
            <person name="Brent C.S."/>
            <person name="Elsik C.G."/>
            <person name="Goodisman M.A."/>
            <person name="Liberles D.A."/>
            <person name="Roe R.M."/>
            <person name="Vargo E.L."/>
            <person name="Vilcinskas A."/>
            <person name="Wang J."/>
            <person name="Bornberg-Bauer E."/>
            <person name="Korb J."/>
            <person name="Zhang G."/>
            <person name="Liebig J."/>
        </authorList>
    </citation>
    <scope>NUCLEOTIDE SEQUENCE [LARGE SCALE GENOMIC DNA]</scope>
    <source>
        <tissue evidence="2">Whole organism</tissue>
    </source>
</reference>
<organism evidence="2 3">
    <name type="scientific">Zootermopsis nevadensis</name>
    <name type="common">Dampwood termite</name>
    <dbReference type="NCBI Taxonomy" id="136037"/>
    <lineage>
        <taxon>Eukaryota</taxon>
        <taxon>Metazoa</taxon>
        <taxon>Ecdysozoa</taxon>
        <taxon>Arthropoda</taxon>
        <taxon>Hexapoda</taxon>
        <taxon>Insecta</taxon>
        <taxon>Pterygota</taxon>
        <taxon>Neoptera</taxon>
        <taxon>Polyneoptera</taxon>
        <taxon>Dictyoptera</taxon>
        <taxon>Blattodea</taxon>
        <taxon>Blattoidea</taxon>
        <taxon>Termitoidae</taxon>
        <taxon>Termopsidae</taxon>
        <taxon>Zootermopsis</taxon>
    </lineage>
</organism>
<dbReference type="InParanoid" id="A0A067RJX5"/>
<feature type="compositionally biased region" description="Basic residues" evidence="1">
    <location>
        <begin position="47"/>
        <end position="56"/>
    </location>
</feature>
<evidence type="ECO:0000313" key="3">
    <source>
        <dbReference type="Proteomes" id="UP000027135"/>
    </source>
</evidence>
<gene>
    <name evidence="2" type="ORF">L798_03259</name>
</gene>
<proteinExistence type="predicted"/>
<accession>A0A067RJX5</accession>
<protein>
    <submittedName>
        <fullName evidence="2">Uncharacterized protein</fullName>
    </submittedName>
</protein>
<keyword evidence="3" id="KW-1185">Reference proteome</keyword>
<feature type="region of interest" description="Disordered" evidence="1">
    <location>
        <begin position="20"/>
        <end position="56"/>
    </location>
</feature>
<dbReference type="AlphaFoldDB" id="A0A067RJX5"/>
<dbReference type="EMBL" id="KK852581">
    <property type="protein sequence ID" value="KDR20888.1"/>
    <property type="molecule type" value="Genomic_DNA"/>
</dbReference>